<feature type="domain" description="DUF6673" evidence="1">
    <location>
        <begin position="4"/>
        <end position="117"/>
    </location>
</feature>
<organism evidence="2 3">
    <name type="scientific">Terrisporobacter glycolicus ATCC 14880 = DSM 1288</name>
    <dbReference type="NCBI Taxonomy" id="1121315"/>
    <lineage>
        <taxon>Bacteria</taxon>
        <taxon>Bacillati</taxon>
        <taxon>Bacillota</taxon>
        <taxon>Clostridia</taxon>
        <taxon>Peptostreptococcales</taxon>
        <taxon>Peptostreptococcaceae</taxon>
        <taxon>Terrisporobacter</taxon>
    </lineage>
</organism>
<accession>A0ABZ2EWJ9</accession>
<evidence type="ECO:0000313" key="3">
    <source>
        <dbReference type="Proteomes" id="UP001348492"/>
    </source>
</evidence>
<reference evidence="2 3" key="1">
    <citation type="journal article" date="2023" name="PLoS ONE">
        <title>Genome-based metabolic and phylogenomic analysis of three Terrisporobacter species.</title>
        <authorList>
            <person name="Boer T."/>
            <person name="Bengelsdorf F.R."/>
            <person name="Bomeke M."/>
            <person name="Daniel R."/>
            <person name="Poehlein A."/>
        </authorList>
    </citation>
    <scope>NUCLEOTIDE SEQUENCE [LARGE SCALE GENOMIC DNA]</scope>
    <source>
        <strain evidence="2 3">DSM 1288</strain>
    </source>
</reference>
<dbReference type="RefSeq" id="WP_018592625.1">
    <property type="nucleotide sequence ID" value="NZ_CP117523.1"/>
</dbReference>
<gene>
    <name evidence="2" type="ORF">TEGL_25420</name>
</gene>
<dbReference type="Pfam" id="PF20378">
    <property type="entry name" value="DUF6673"/>
    <property type="match status" value="1"/>
</dbReference>
<evidence type="ECO:0000259" key="1">
    <source>
        <dbReference type="Pfam" id="PF20378"/>
    </source>
</evidence>
<keyword evidence="3" id="KW-1185">Reference proteome</keyword>
<proteinExistence type="predicted"/>
<dbReference type="InterPro" id="IPR046655">
    <property type="entry name" value="DUF6673"/>
</dbReference>
<sequence length="118" mass="13641">MILKINNEEIELDFDVYDVDTSEKYEDALKEVIQGNESLEDNASTSQIIREQCKLVFKFFNDIFGEGTDKDVFGDKVNLRICLDALEQVIANANTQVEGMKNRVNKYSPNRAQRRKKM</sequence>
<evidence type="ECO:0000313" key="2">
    <source>
        <dbReference type="EMBL" id="WWD84120.1"/>
    </source>
</evidence>
<dbReference type="EMBL" id="CP117523">
    <property type="protein sequence ID" value="WWD84120.1"/>
    <property type="molecule type" value="Genomic_DNA"/>
</dbReference>
<protein>
    <recommendedName>
        <fullName evidence="1">DUF6673 domain-containing protein</fullName>
    </recommendedName>
</protein>
<name>A0ABZ2EWJ9_9FIRM</name>
<dbReference type="Proteomes" id="UP001348492">
    <property type="component" value="Chromosome"/>
</dbReference>